<dbReference type="Proteomes" id="UP001501624">
    <property type="component" value="Unassembled WGS sequence"/>
</dbReference>
<dbReference type="PANTHER" id="PTHR30204">
    <property type="entry name" value="REDOX-CYCLING DRUG-SENSING TRANSCRIPTIONAL ACTIVATOR SOXR"/>
    <property type="match status" value="1"/>
</dbReference>
<dbReference type="PRINTS" id="PR00040">
    <property type="entry name" value="HTHMERR"/>
</dbReference>
<dbReference type="PANTHER" id="PTHR30204:SF90">
    <property type="entry name" value="HTH-TYPE TRANSCRIPTIONAL ACTIVATOR MTA"/>
    <property type="match status" value="1"/>
</dbReference>
<dbReference type="InterPro" id="IPR009061">
    <property type="entry name" value="DNA-bd_dom_put_sf"/>
</dbReference>
<keyword evidence="5" id="KW-1185">Reference proteome</keyword>
<dbReference type="EMBL" id="BAABCM010000004">
    <property type="protein sequence ID" value="GAA3812781.1"/>
    <property type="molecule type" value="Genomic_DNA"/>
</dbReference>
<evidence type="ECO:0000313" key="5">
    <source>
        <dbReference type="Proteomes" id="UP001501624"/>
    </source>
</evidence>
<dbReference type="Pfam" id="PF13411">
    <property type="entry name" value="MerR_1"/>
    <property type="match status" value="1"/>
</dbReference>
<evidence type="ECO:0000256" key="2">
    <source>
        <dbReference type="SAM" id="MobiDB-lite"/>
    </source>
</evidence>
<evidence type="ECO:0000313" key="4">
    <source>
        <dbReference type="EMBL" id="GAA3812781.1"/>
    </source>
</evidence>
<dbReference type="PROSITE" id="PS50937">
    <property type="entry name" value="HTH_MERR_2"/>
    <property type="match status" value="1"/>
</dbReference>
<name>A0ABP7I9C2_9PSEU</name>
<dbReference type="SUPFAM" id="SSF46955">
    <property type="entry name" value="Putative DNA-binding domain"/>
    <property type="match status" value="1"/>
</dbReference>
<evidence type="ECO:0000259" key="3">
    <source>
        <dbReference type="PROSITE" id="PS50937"/>
    </source>
</evidence>
<evidence type="ECO:0000256" key="1">
    <source>
        <dbReference type="ARBA" id="ARBA00023125"/>
    </source>
</evidence>
<reference evidence="5" key="1">
    <citation type="journal article" date="2019" name="Int. J. Syst. Evol. Microbiol.">
        <title>The Global Catalogue of Microorganisms (GCM) 10K type strain sequencing project: providing services to taxonomists for standard genome sequencing and annotation.</title>
        <authorList>
            <consortium name="The Broad Institute Genomics Platform"/>
            <consortium name="The Broad Institute Genome Sequencing Center for Infectious Disease"/>
            <person name="Wu L."/>
            <person name="Ma J."/>
        </authorList>
    </citation>
    <scope>NUCLEOTIDE SEQUENCE [LARGE SCALE GENOMIC DNA]</scope>
    <source>
        <strain evidence="5">JCM 17017</strain>
    </source>
</reference>
<dbReference type="InterPro" id="IPR012925">
    <property type="entry name" value="TipAS_dom"/>
</dbReference>
<comment type="caution">
    <text evidence="4">The sequence shown here is derived from an EMBL/GenBank/DDBJ whole genome shotgun (WGS) entry which is preliminary data.</text>
</comment>
<dbReference type="Pfam" id="PF07739">
    <property type="entry name" value="TipAS"/>
    <property type="match status" value="1"/>
</dbReference>
<dbReference type="InterPro" id="IPR000551">
    <property type="entry name" value="MerR-type_HTH_dom"/>
</dbReference>
<dbReference type="InterPro" id="IPR047057">
    <property type="entry name" value="MerR_fam"/>
</dbReference>
<protein>
    <submittedName>
        <fullName evidence="4">MerR family transcriptional regulator</fullName>
    </submittedName>
</protein>
<feature type="region of interest" description="Disordered" evidence="2">
    <location>
        <begin position="218"/>
        <end position="241"/>
    </location>
</feature>
<keyword evidence="1" id="KW-0238">DNA-binding</keyword>
<gene>
    <name evidence="4" type="ORF">GCM10022380_33250</name>
</gene>
<proteinExistence type="predicted"/>
<dbReference type="SMART" id="SM00422">
    <property type="entry name" value="HTH_MERR"/>
    <property type="match status" value="1"/>
</dbReference>
<organism evidence="4 5">
    <name type="scientific">Amycolatopsis tucumanensis</name>
    <dbReference type="NCBI Taxonomy" id="401106"/>
    <lineage>
        <taxon>Bacteria</taxon>
        <taxon>Bacillati</taxon>
        <taxon>Actinomycetota</taxon>
        <taxon>Actinomycetes</taxon>
        <taxon>Pseudonocardiales</taxon>
        <taxon>Pseudonocardiaceae</taxon>
        <taxon>Amycolatopsis</taxon>
    </lineage>
</organism>
<dbReference type="PROSITE" id="PS00552">
    <property type="entry name" value="HTH_MERR_1"/>
    <property type="match status" value="1"/>
</dbReference>
<accession>A0ABP7I9C2</accession>
<sequence>MNGMFYKVGELARATGLTVRTLHHYDHVGLVRPSGRTHSGHRLYDESDVRRLYEVLALRQLGLPLEDIGAALEGTSDLGELLTRHRDHVDRQLVAMRTLRAHLTTMLAAVDGQAGVTGFLALIREVTTVDETVKQYFSETQLAELAERRSRLGEQEDVQRRWQDLIPRVQRAVETGVDPASAEGRALAAEWMGLLEAFHGGDTGLRDSLYRMQADNSERIQREHGGPSPEQLEFIRRASAS</sequence>
<dbReference type="Gene3D" id="1.10.1660.10">
    <property type="match status" value="1"/>
</dbReference>
<feature type="domain" description="HTH merR-type" evidence="3">
    <location>
        <begin position="5"/>
        <end position="74"/>
    </location>
</feature>